<evidence type="ECO:0000256" key="1">
    <source>
        <dbReference type="SAM" id="Phobius"/>
    </source>
</evidence>
<dbReference type="AlphaFoldDB" id="A0A0F9DEH4"/>
<name>A0A0F9DEH4_9ZZZZ</name>
<dbReference type="InterPro" id="IPR024078">
    <property type="entry name" value="LmbE-like_dom_sf"/>
</dbReference>
<dbReference type="EMBL" id="LAZR01029248">
    <property type="protein sequence ID" value="KKL60148.1"/>
    <property type="molecule type" value="Genomic_DNA"/>
</dbReference>
<dbReference type="Pfam" id="PF02585">
    <property type="entry name" value="PIG-L"/>
    <property type="match status" value="1"/>
</dbReference>
<dbReference type="InterPro" id="IPR003737">
    <property type="entry name" value="GlcNAc_PI_deacetylase-related"/>
</dbReference>
<keyword evidence="1" id="KW-0472">Membrane</keyword>
<comment type="caution">
    <text evidence="2">The sequence shown here is derived from an EMBL/GenBank/DDBJ whole genome shotgun (WGS) entry which is preliminary data.</text>
</comment>
<dbReference type="Gene3D" id="3.40.50.10320">
    <property type="entry name" value="LmbE-like"/>
    <property type="match status" value="1"/>
</dbReference>
<dbReference type="SUPFAM" id="SSF102588">
    <property type="entry name" value="LmbE-like"/>
    <property type="match status" value="1"/>
</dbReference>
<evidence type="ECO:0008006" key="3">
    <source>
        <dbReference type="Google" id="ProtNLM"/>
    </source>
</evidence>
<proteinExistence type="predicted"/>
<protein>
    <recommendedName>
        <fullName evidence="3">PIG-L family deacetylase</fullName>
    </recommendedName>
</protein>
<sequence>MVKIIFFQPHPDDLDIYCLHLLFHLTNQSKYSFEIKIASMTRGEEGVSRKYKDFKGKRISKIRTLEFYKALRIYGIPTKQIHFFSMIDSNIRFSKNSVELVRNYLEKEKPDIIFAPEPRFSYYLRQDHIITGEILYYICDKMLIEKLPKLYFYAPINPNYYQPFETKGFLLVKKIVNIYKSQYTTFQRYFSIHRFIGLFYGKKLKGWKYAEGYRRVFFFNEKYKNKKLNFFQRLFQIINFRLSIPISLSLLIGIILNV</sequence>
<feature type="transmembrane region" description="Helical" evidence="1">
    <location>
        <begin position="234"/>
        <end position="256"/>
    </location>
</feature>
<reference evidence="2" key="1">
    <citation type="journal article" date="2015" name="Nature">
        <title>Complex archaea that bridge the gap between prokaryotes and eukaryotes.</title>
        <authorList>
            <person name="Spang A."/>
            <person name="Saw J.H."/>
            <person name="Jorgensen S.L."/>
            <person name="Zaremba-Niedzwiedzka K."/>
            <person name="Martijn J."/>
            <person name="Lind A.E."/>
            <person name="van Eijk R."/>
            <person name="Schleper C."/>
            <person name="Guy L."/>
            <person name="Ettema T.J."/>
        </authorList>
    </citation>
    <scope>NUCLEOTIDE SEQUENCE</scope>
</reference>
<keyword evidence="1" id="KW-0812">Transmembrane</keyword>
<keyword evidence="1" id="KW-1133">Transmembrane helix</keyword>
<organism evidence="2">
    <name type="scientific">marine sediment metagenome</name>
    <dbReference type="NCBI Taxonomy" id="412755"/>
    <lineage>
        <taxon>unclassified sequences</taxon>
        <taxon>metagenomes</taxon>
        <taxon>ecological metagenomes</taxon>
    </lineage>
</organism>
<accession>A0A0F9DEH4</accession>
<gene>
    <name evidence="2" type="ORF">LCGC14_2208220</name>
</gene>
<evidence type="ECO:0000313" key="2">
    <source>
        <dbReference type="EMBL" id="KKL60148.1"/>
    </source>
</evidence>